<dbReference type="SUPFAM" id="SSF90229">
    <property type="entry name" value="CCCH zinc finger"/>
    <property type="match status" value="1"/>
</dbReference>
<dbReference type="Gene3D" id="4.10.1000.10">
    <property type="entry name" value="Zinc finger, CCCH-type"/>
    <property type="match status" value="1"/>
</dbReference>
<dbReference type="Proteomes" id="UP001189429">
    <property type="component" value="Unassembled WGS sequence"/>
</dbReference>
<dbReference type="Pfam" id="PF00642">
    <property type="entry name" value="zf-CCCH"/>
    <property type="match status" value="1"/>
</dbReference>
<keyword evidence="8" id="KW-1185">Reference proteome</keyword>
<feature type="domain" description="C3H1-type" evidence="6">
    <location>
        <begin position="134"/>
        <end position="161"/>
    </location>
</feature>
<dbReference type="EMBL" id="CAUYUJ010000805">
    <property type="protein sequence ID" value="CAK0792661.1"/>
    <property type="molecule type" value="Genomic_DNA"/>
</dbReference>
<evidence type="ECO:0000313" key="7">
    <source>
        <dbReference type="EMBL" id="CAK0792661.1"/>
    </source>
</evidence>
<dbReference type="InterPro" id="IPR035979">
    <property type="entry name" value="RBD_domain_sf"/>
</dbReference>
<feature type="zinc finger region" description="C3H1-type" evidence="4">
    <location>
        <begin position="134"/>
        <end position="161"/>
    </location>
</feature>
<accession>A0ABN9PM89</accession>
<proteinExistence type="predicted"/>
<dbReference type="CDD" id="cd00590">
    <property type="entry name" value="RRM_SF"/>
    <property type="match status" value="1"/>
</dbReference>
<evidence type="ECO:0000313" key="8">
    <source>
        <dbReference type="Proteomes" id="UP001189429"/>
    </source>
</evidence>
<feature type="region of interest" description="Disordered" evidence="5">
    <location>
        <begin position="109"/>
        <end position="204"/>
    </location>
</feature>
<reference evidence="7" key="1">
    <citation type="submission" date="2023-10" db="EMBL/GenBank/DDBJ databases">
        <authorList>
            <person name="Chen Y."/>
            <person name="Shah S."/>
            <person name="Dougan E. K."/>
            <person name="Thang M."/>
            <person name="Chan C."/>
        </authorList>
    </citation>
    <scope>NUCLEOTIDE SEQUENCE [LARGE SCALE GENOMIC DNA]</scope>
</reference>
<dbReference type="PROSITE" id="PS50103">
    <property type="entry name" value="ZF_C3H1"/>
    <property type="match status" value="1"/>
</dbReference>
<protein>
    <recommendedName>
        <fullName evidence="6">C3H1-type domain-containing protein</fullName>
    </recommendedName>
</protein>
<dbReference type="SMART" id="SM00356">
    <property type="entry name" value="ZnF_C3H1"/>
    <property type="match status" value="1"/>
</dbReference>
<comment type="caution">
    <text evidence="7">The sequence shown here is derived from an EMBL/GenBank/DDBJ whole genome shotgun (WGS) entry which is preliminary data.</text>
</comment>
<evidence type="ECO:0000256" key="3">
    <source>
        <dbReference type="ARBA" id="ARBA00022833"/>
    </source>
</evidence>
<dbReference type="SUPFAM" id="SSF54928">
    <property type="entry name" value="RNA-binding domain, RBD"/>
    <property type="match status" value="1"/>
</dbReference>
<keyword evidence="3 4" id="KW-0862">Zinc</keyword>
<feature type="non-terminal residue" evidence="7">
    <location>
        <position position="204"/>
    </location>
</feature>
<sequence length="204" mass="22485">AAVEALNDGVFRIELTDPPPPDPEDKRHDPGSVLLKDFPGRWQSTDVATLLHGAVRPSSLLGIDMLPVEDGDPPRGSARVRLRDIMSAREVARELRGQKVAGRPIIVELENEEDDGDAGSWALATVDQKEKDRGTKYELCNDYKRGRCDRGDRCRFSHGEDDPRPTRRPGAKTPSPRRSRDRSRGWRREAAAAAATAAAATRAT</sequence>
<dbReference type="InterPro" id="IPR036855">
    <property type="entry name" value="Znf_CCCH_sf"/>
</dbReference>
<gene>
    <name evidence="7" type="ORF">PCOR1329_LOCUS3169</name>
</gene>
<feature type="compositionally biased region" description="Basic residues" evidence="5">
    <location>
        <begin position="166"/>
        <end position="181"/>
    </location>
</feature>
<name>A0ABN9PM89_9DINO</name>
<evidence type="ECO:0000256" key="2">
    <source>
        <dbReference type="ARBA" id="ARBA00022771"/>
    </source>
</evidence>
<evidence type="ECO:0000259" key="6">
    <source>
        <dbReference type="PROSITE" id="PS50103"/>
    </source>
</evidence>
<feature type="non-terminal residue" evidence="7">
    <location>
        <position position="1"/>
    </location>
</feature>
<feature type="region of interest" description="Disordered" evidence="5">
    <location>
        <begin position="1"/>
        <end position="32"/>
    </location>
</feature>
<evidence type="ECO:0000256" key="1">
    <source>
        <dbReference type="ARBA" id="ARBA00022723"/>
    </source>
</evidence>
<organism evidence="7 8">
    <name type="scientific">Prorocentrum cordatum</name>
    <dbReference type="NCBI Taxonomy" id="2364126"/>
    <lineage>
        <taxon>Eukaryota</taxon>
        <taxon>Sar</taxon>
        <taxon>Alveolata</taxon>
        <taxon>Dinophyceae</taxon>
        <taxon>Prorocentrales</taxon>
        <taxon>Prorocentraceae</taxon>
        <taxon>Prorocentrum</taxon>
    </lineage>
</organism>
<evidence type="ECO:0000256" key="5">
    <source>
        <dbReference type="SAM" id="MobiDB-lite"/>
    </source>
</evidence>
<feature type="compositionally biased region" description="Low complexity" evidence="5">
    <location>
        <begin position="191"/>
        <end position="204"/>
    </location>
</feature>
<feature type="compositionally biased region" description="Basic and acidic residues" evidence="5">
    <location>
        <begin position="127"/>
        <end position="165"/>
    </location>
</feature>
<keyword evidence="1 4" id="KW-0479">Metal-binding</keyword>
<keyword evidence="2 4" id="KW-0863">Zinc-finger</keyword>
<dbReference type="InterPro" id="IPR000571">
    <property type="entry name" value="Znf_CCCH"/>
</dbReference>
<evidence type="ECO:0000256" key="4">
    <source>
        <dbReference type="PROSITE-ProRule" id="PRU00723"/>
    </source>
</evidence>